<dbReference type="EMBL" id="CAJNDS010002701">
    <property type="protein sequence ID" value="CAE7567824.1"/>
    <property type="molecule type" value="Genomic_DNA"/>
</dbReference>
<gene>
    <name evidence="2" type="ORF">SNAT2548_LOCUS32225</name>
</gene>
<dbReference type="Proteomes" id="UP000604046">
    <property type="component" value="Unassembled WGS sequence"/>
</dbReference>
<dbReference type="AlphaFoldDB" id="A0A812U9H4"/>
<reference evidence="2" key="1">
    <citation type="submission" date="2021-02" db="EMBL/GenBank/DDBJ databases">
        <authorList>
            <person name="Dougan E. K."/>
            <person name="Rhodes N."/>
            <person name="Thang M."/>
            <person name="Chan C."/>
        </authorList>
    </citation>
    <scope>NUCLEOTIDE SEQUENCE</scope>
</reference>
<comment type="caution">
    <text evidence="2">The sequence shown here is derived from an EMBL/GenBank/DDBJ whole genome shotgun (WGS) entry which is preliminary data.</text>
</comment>
<protein>
    <submittedName>
        <fullName evidence="2">Uncharacterized protein</fullName>
    </submittedName>
</protein>
<name>A0A812U9H4_9DINO</name>
<evidence type="ECO:0000256" key="1">
    <source>
        <dbReference type="SAM" id="MobiDB-lite"/>
    </source>
</evidence>
<evidence type="ECO:0000313" key="3">
    <source>
        <dbReference type="Proteomes" id="UP000604046"/>
    </source>
</evidence>
<evidence type="ECO:0000313" key="2">
    <source>
        <dbReference type="EMBL" id="CAE7567824.1"/>
    </source>
</evidence>
<accession>A0A812U9H4</accession>
<organism evidence="2 3">
    <name type="scientific">Symbiodinium natans</name>
    <dbReference type="NCBI Taxonomy" id="878477"/>
    <lineage>
        <taxon>Eukaryota</taxon>
        <taxon>Sar</taxon>
        <taxon>Alveolata</taxon>
        <taxon>Dinophyceae</taxon>
        <taxon>Suessiales</taxon>
        <taxon>Symbiodiniaceae</taxon>
        <taxon>Symbiodinium</taxon>
    </lineage>
</organism>
<dbReference type="OrthoDB" id="10558303at2759"/>
<proteinExistence type="predicted"/>
<feature type="region of interest" description="Disordered" evidence="1">
    <location>
        <begin position="112"/>
        <end position="182"/>
    </location>
</feature>
<sequence>MRIARAAPQLTEERFTAVSILAKPRPLKPRKQDSNDSGSVWQVVFRQMDPIDPQRGPFAPIWEVPLPRAKEEVADADRSEAGILPRGDLSLGLWRPPEGVRRLPCPWEKASLNASCGMAPPRGNGVRRDRKVSTTPPACRPKMGGHARWKRLAEPRHPGVSAEASESRSNVPTPGRTRPGKAALKYCEAGQQR</sequence>
<keyword evidence="3" id="KW-1185">Reference proteome</keyword>